<feature type="transmembrane region" description="Helical" evidence="8">
    <location>
        <begin position="20"/>
        <end position="42"/>
    </location>
</feature>
<dbReference type="InterPro" id="IPR014710">
    <property type="entry name" value="RmlC-like_jellyroll"/>
</dbReference>
<evidence type="ECO:0000313" key="13">
    <source>
        <dbReference type="Proteomes" id="UP001497512"/>
    </source>
</evidence>
<name>A0ABP0T6S5_9BRYO</name>
<dbReference type="Gene3D" id="2.60.120.10">
    <property type="entry name" value="Jelly Rolls"/>
    <property type="match status" value="1"/>
</dbReference>
<dbReference type="CDD" id="cd02241">
    <property type="entry name" value="cupin_OxOx"/>
    <property type="match status" value="1"/>
</dbReference>
<sequence length="250" mass="26414">MKNYSADHPGSYSCQAWSSVWAPNLVHVLACSALVLVVIMAAMTSTMVQAVDPDQLQDFCVADLSPTNPVIVNGFPCKPSANVTSKDFLFTGLSTPATVPTTGIKATATFATVFEYPALNTLGISHARLDFGPGGVIPPHTHPLASETLYVLEGTIYTGFVSYEGVLYAETLKVGDLYVFPKGTIHFQINVGTTHAASLNALTSQDPGLLFVANHLLASNIPDAVLETSLGINATALKYLQASVPPLEGF</sequence>
<dbReference type="PRINTS" id="PR00325">
    <property type="entry name" value="GERMIN"/>
</dbReference>
<keyword evidence="5 7" id="KW-0479">Metal-binding</keyword>
<dbReference type="Proteomes" id="UP001497512">
    <property type="component" value="Unassembled WGS sequence"/>
</dbReference>
<dbReference type="SMART" id="SM00835">
    <property type="entry name" value="Cupin_1"/>
    <property type="match status" value="1"/>
</dbReference>
<evidence type="ECO:0000256" key="8">
    <source>
        <dbReference type="SAM" id="Phobius"/>
    </source>
</evidence>
<evidence type="ECO:0000256" key="3">
    <source>
        <dbReference type="ARBA" id="ARBA00022523"/>
    </source>
</evidence>
<dbReference type="EMBL" id="CAXANX010000040">
    <property type="protein sequence ID" value="CAK9188953.1"/>
    <property type="molecule type" value="Genomic_DNA"/>
</dbReference>
<gene>
    <name evidence="10" type="ORF">CSSPTR1EN2_LOCUS23961</name>
    <name evidence="11" type="ORF">CSSPTR1EN2_LOCUS24152</name>
    <name evidence="12" type="ORF">CSSPTR1EN2_LOCUS24155</name>
</gene>
<keyword evidence="4 7" id="KW-0964">Secreted</keyword>
<feature type="domain" description="Cupin type-1" evidence="9">
    <location>
        <begin position="91"/>
        <end position="238"/>
    </location>
</feature>
<dbReference type="EMBL" id="CAXANX010000001">
    <property type="protein sequence ID" value="CAK9188673.1"/>
    <property type="molecule type" value="Genomic_DNA"/>
</dbReference>
<dbReference type="Pfam" id="PF00190">
    <property type="entry name" value="Cupin_1"/>
    <property type="match status" value="1"/>
</dbReference>
<evidence type="ECO:0000256" key="7">
    <source>
        <dbReference type="RuleBase" id="RU366015"/>
    </source>
</evidence>
<reference evidence="10" key="1">
    <citation type="submission" date="2024-02" db="EMBL/GenBank/DDBJ databases">
        <authorList>
            <consortium name="ELIXIR-Norway"/>
            <consortium name="Elixir Norway"/>
        </authorList>
    </citation>
    <scope>NUCLEOTIDE SEQUENCE</scope>
</reference>
<proteinExistence type="inferred from homology"/>
<evidence type="ECO:0000256" key="2">
    <source>
        <dbReference type="ARBA" id="ARBA00007456"/>
    </source>
</evidence>
<evidence type="ECO:0000313" key="11">
    <source>
        <dbReference type="EMBL" id="CAK9188947.1"/>
    </source>
</evidence>
<keyword evidence="13" id="KW-1185">Reference proteome</keyword>
<organism evidence="10 13">
    <name type="scientific">Sphagnum troendelagicum</name>
    <dbReference type="NCBI Taxonomy" id="128251"/>
    <lineage>
        <taxon>Eukaryota</taxon>
        <taxon>Viridiplantae</taxon>
        <taxon>Streptophyta</taxon>
        <taxon>Embryophyta</taxon>
        <taxon>Bryophyta</taxon>
        <taxon>Sphagnophytina</taxon>
        <taxon>Sphagnopsida</taxon>
        <taxon>Sphagnales</taxon>
        <taxon>Sphagnaceae</taxon>
        <taxon>Sphagnum</taxon>
    </lineage>
</organism>
<evidence type="ECO:0000259" key="9">
    <source>
        <dbReference type="SMART" id="SM00835"/>
    </source>
</evidence>
<protein>
    <recommendedName>
        <fullName evidence="7">Germin-like protein</fullName>
    </recommendedName>
</protein>
<comment type="caution">
    <text evidence="10">The sequence shown here is derived from an EMBL/GenBank/DDBJ whole genome shotgun (WGS) entry which is preliminary data.</text>
</comment>
<keyword evidence="8" id="KW-0812">Transmembrane</keyword>
<evidence type="ECO:0000256" key="1">
    <source>
        <dbReference type="ARBA" id="ARBA00004271"/>
    </source>
</evidence>
<evidence type="ECO:0000313" key="12">
    <source>
        <dbReference type="EMBL" id="CAK9188953.1"/>
    </source>
</evidence>
<comment type="subcellular location">
    <subcellularLocation>
        <location evidence="1 7">Secreted</location>
        <location evidence="1 7">Extracellular space</location>
        <location evidence="1 7">Apoplast</location>
    </subcellularLocation>
</comment>
<dbReference type="PANTHER" id="PTHR31238">
    <property type="entry name" value="GERMIN-LIKE PROTEIN SUBFAMILY 3 MEMBER 3"/>
    <property type="match status" value="1"/>
</dbReference>
<evidence type="ECO:0000256" key="5">
    <source>
        <dbReference type="ARBA" id="ARBA00022723"/>
    </source>
</evidence>
<dbReference type="EMBL" id="CAXANX010000040">
    <property type="protein sequence ID" value="CAK9188947.1"/>
    <property type="molecule type" value="Genomic_DNA"/>
</dbReference>
<keyword evidence="3 7" id="KW-0052">Apoplast</keyword>
<evidence type="ECO:0000313" key="10">
    <source>
        <dbReference type="EMBL" id="CAK9188673.1"/>
    </source>
</evidence>
<keyword evidence="8" id="KW-0472">Membrane</keyword>
<dbReference type="SUPFAM" id="SSF51182">
    <property type="entry name" value="RmlC-like cupins"/>
    <property type="match status" value="1"/>
</dbReference>
<dbReference type="InterPro" id="IPR006045">
    <property type="entry name" value="Cupin_1"/>
</dbReference>
<keyword evidence="6 7" id="KW-0464">Manganese</keyword>
<evidence type="ECO:0000256" key="4">
    <source>
        <dbReference type="ARBA" id="ARBA00022525"/>
    </source>
</evidence>
<keyword evidence="8" id="KW-1133">Transmembrane helix</keyword>
<dbReference type="InterPro" id="IPR001929">
    <property type="entry name" value="Germin"/>
</dbReference>
<accession>A0ABP0T6S5</accession>
<evidence type="ECO:0000256" key="6">
    <source>
        <dbReference type="ARBA" id="ARBA00023211"/>
    </source>
</evidence>
<dbReference type="InterPro" id="IPR011051">
    <property type="entry name" value="RmlC_Cupin_sf"/>
</dbReference>
<comment type="similarity">
    <text evidence="2 7">Belongs to the germin family.</text>
</comment>